<gene>
    <name evidence="1" type="ORF">AN640_08565</name>
</gene>
<comment type="caution">
    <text evidence="1">The sequence shown here is derived from an EMBL/GenBank/DDBJ whole genome shotgun (WGS) entry which is preliminary data.</text>
</comment>
<accession>A0ACC8XCU9</accession>
<reference evidence="1" key="1">
    <citation type="submission" date="2016-08" db="EMBL/GenBank/DDBJ databases">
        <authorList>
            <person name="Ngugi D.K."/>
            <person name="Miyake S."/>
            <person name="Stingl U."/>
        </authorList>
    </citation>
    <scope>NUCLEOTIDE SEQUENCE</scope>
    <source>
        <strain evidence="1">SCG-D08WGA-EpuloA1</strain>
    </source>
</reference>
<dbReference type="EMBL" id="LJHD01000234">
    <property type="protein sequence ID" value="ONI40573.1"/>
    <property type="molecule type" value="Genomic_DNA"/>
</dbReference>
<evidence type="ECO:0000313" key="1">
    <source>
        <dbReference type="EMBL" id="ONI40573.1"/>
    </source>
</evidence>
<organism evidence="1 2">
    <name type="scientific">Candidatus Epulonipiscium fishelsonii</name>
    <dbReference type="NCBI Taxonomy" id="77094"/>
    <lineage>
        <taxon>Bacteria</taxon>
        <taxon>Bacillati</taxon>
        <taxon>Bacillota</taxon>
        <taxon>Clostridia</taxon>
        <taxon>Lachnospirales</taxon>
        <taxon>Lachnospiraceae</taxon>
        <taxon>Candidatus Epulonipiscium</taxon>
    </lineage>
</organism>
<dbReference type="Proteomes" id="UP000188637">
    <property type="component" value="Unassembled WGS sequence"/>
</dbReference>
<name>A0ACC8XCU9_9FIRM</name>
<proteinExistence type="predicted"/>
<keyword evidence="2" id="KW-1185">Reference proteome</keyword>
<protein>
    <submittedName>
        <fullName evidence="1">Alpha-mannosidase</fullName>
    </submittedName>
</protein>
<evidence type="ECO:0000313" key="2">
    <source>
        <dbReference type="Proteomes" id="UP000188637"/>
    </source>
</evidence>
<sequence>MAKNVHIVPHMHWDREWYFTTEESRILLVNNMNEIMDMLENNPNYPYYVLDGQTAILEDYFDVKPENRERVKKLVQEGKLIIGPWYTQTDEMVVGAESITRNLLYGIKDCKEFGEPMMIGYLPDSFGQSEKLPEILNGFDITRCMFWRGSSERHGTNKQNFKWCGETSGEVIVQLLPMGYAIGKYLPVEFEALKKRLDKFFPVLERGTITDDILFPNGHDQMPIQKNIFEVMDQMKNIYPDKNYFLSKYENVFEVLEKVENVDTIKGELLDGKYMRVHRSIFSTRADIKSANTRIENKITNVLEPLASIAYSLGASYEEGLIEAIWKEIMKNHAHDSIGCCCSDKVHQAIVNRFFTAEDKTDELIRYYKRKIVDAIPCDITLDKLTAFNFLPYERNTMVEAEIITKMKNFKLVDENNIEYDFDLVSKEIVDAGLIDRQIVHYGDYDPFVKYTITIADTLPSMGYKTYLIKEMEGTLEIPDTYVQGEQSNEATSVISYNGKFYKINVTQNGTLEIYDKENDITYKDVLLIEDGSDDGDEYDFSSLEDDFIVTSKDVNAKKIVKTFKHHTDITVNFEMTVPKDLDSRKNKKCDATLKFNMSIKLREDCPIIRLNIDIDNTACDHRVRVLVPNGLSSKFSISDNQFGNIKRPVYDAAMDVWEKEGWDERPDSIYPMLSYVALDNEKGMAVLTNSVREFEVISYKEKYDTIAITLFRSVGFLGKEELYRRPGRPSGIKLPTPNSQLLGRQSFELALAPNCSRLEMLAKAYVTPVETYNKMPYNAMKLNPPNFISPYSYSLLNDPNKSFVLSTLKKQEGKDGLVLRAYQTRQPQQETTLEINHNRKVVAELNLAENVIKEQGNDLLIPSNVVKSFLIIEKL</sequence>